<dbReference type="InterPro" id="IPR009057">
    <property type="entry name" value="Homeodomain-like_sf"/>
</dbReference>
<proteinExistence type="predicted"/>
<dbReference type="GO" id="GO:0003677">
    <property type="term" value="F:DNA binding"/>
    <property type="evidence" value="ECO:0007669"/>
    <property type="project" value="UniProtKB-KW"/>
</dbReference>
<gene>
    <name evidence="6" type="ORF">SAMN02910432_01846</name>
</gene>
<evidence type="ECO:0000313" key="6">
    <source>
        <dbReference type="EMBL" id="SFG55985.1"/>
    </source>
</evidence>
<dbReference type="PANTHER" id="PTHR30514:SF1">
    <property type="entry name" value="HTH-TYPE TRANSCRIPTIONAL REGULATOR HEXR-RELATED"/>
    <property type="match status" value="1"/>
</dbReference>
<dbReference type="InterPro" id="IPR036388">
    <property type="entry name" value="WH-like_DNA-bd_sf"/>
</dbReference>
<sequence>MTIVDKIYDKQPELSTCDQKIAHVILKNPIEVVDKTISELAEEAGVSLASISRFCKTLGLAGFHQLKIELARVSEENTTQAVEKENFGGQLSEFVKDKEIELEKTFSQISQETCEKICGKLLHARAIQVIAEGNTYANAEDAVYKFSQIGLFAFSSASWETALAQTMNLQKEDVLLVFSNSGEAKSLLVQIDEAKKRGITVISLTNHENSPIAQKSDLHWRTVARPKVLMSEYYYSRLALVSAIEAMFILILKKEPKRLERIKFHELLMADKKI</sequence>
<organism evidence="6 7">
    <name type="scientific">Ligilactobacillus ruminis DSM 20403 = NBRC 102161</name>
    <dbReference type="NCBI Taxonomy" id="1423798"/>
    <lineage>
        <taxon>Bacteria</taxon>
        <taxon>Bacillati</taxon>
        <taxon>Bacillota</taxon>
        <taxon>Bacilli</taxon>
        <taxon>Lactobacillales</taxon>
        <taxon>Lactobacillaceae</taxon>
        <taxon>Ligilactobacillus</taxon>
    </lineage>
</organism>
<dbReference type="InterPro" id="IPR046348">
    <property type="entry name" value="SIS_dom_sf"/>
</dbReference>
<evidence type="ECO:0000313" key="7">
    <source>
        <dbReference type="Proteomes" id="UP000182635"/>
    </source>
</evidence>
<accession>A0A1I2ST20</accession>
<dbReference type="Pfam" id="PF01418">
    <property type="entry name" value="HTH_6"/>
    <property type="match status" value="1"/>
</dbReference>
<protein>
    <submittedName>
        <fullName evidence="6">Transcriptional regulator, RpiR family</fullName>
    </submittedName>
</protein>
<evidence type="ECO:0000256" key="3">
    <source>
        <dbReference type="ARBA" id="ARBA00023163"/>
    </source>
</evidence>
<dbReference type="GO" id="GO:0097367">
    <property type="term" value="F:carbohydrate derivative binding"/>
    <property type="evidence" value="ECO:0007669"/>
    <property type="project" value="InterPro"/>
</dbReference>
<dbReference type="EMBL" id="FOPI01000038">
    <property type="protein sequence ID" value="SFG55985.1"/>
    <property type="molecule type" value="Genomic_DNA"/>
</dbReference>
<dbReference type="InterPro" id="IPR000281">
    <property type="entry name" value="HTH_RpiR"/>
</dbReference>
<dbReference type="InterPro" id="IPR035472">
    <property type="entry name" value="RpiR-like_SIS"/>
</dbReference>
<dbReference type="CDD" id="cd05013">
    <property type="entry name" value="SIS_RpiR"/>
    <property type="match status" value="1"/>
</dbReference>
<dbReference type="Pfam" id="PF01380">
    <property type="entry name" value="SIS"/>
    <property type="match status" value="1"/>
</dbReference>
<evidence type="ECO:0000256" key="2">
    <source>
        <dbReference type="ARBA" id="ARBA00023125"/>
    </source>
</evidence>
<keyword evidence="2" id="KW-0238">DNA-binding</keyword>
<keyword evidence="3" id="KW-0804">Transcription</keyword>
<dbReference type="RefSeq" id="WP_003691954.1">
    <property type="nucleotide sequence ID" value="NZ_AYYL01000038.1"/>
</dbReference>
<dbReference type="PROSITE" id="PS51464">
    <property type="entry name" value="SIS"/>
    <property type="match status" value="1"/>
</dbReference>
<keyword evidence="1" id="KW-0805">Transcription regulation</keyword>
<dbReference type="PANTHER" id="PTHR30514">
    <property type="entry name" value="GLUCOKINASE"/>
    <property type="match status" value="1"/>
</dbReference>
<evidence type="ECO:0000259" key="5">
    <source>
        <dbReference type="PROSITE" id="PS51464"/>
    </source>
</evidence>
<name>A0A1I2ST20_9LACO</name>
<dbReference type="GO" id="GO:1901135">
    <property type="term" value="P:carbohydrate derivative metabolic process"/>
    <property type="evidence" value="ECO:0007669"/>
    <property type="project" value="InterPro"/>
</dbReference>
<evidence type="ECO:0000259" key="4">
    <source>
        <dbReference type="PROSITE" id="PS51071"/>
    </source>
</evidence>
<dbReference type="SUPFAM" id="SSF46689">
    <property type="entry name" value="Homeodomain-like"/>
    <property type="match status" value="1"/>
</dbReference>
<feature type="domain" description="HTH rpiR-type" evidence="4">
    <location>
        <begin position="1"/>
        <end position="77"/>
    </location>
</feature>
<dbReference type="AlphaFoldDB" id="A0A1I2ST20"/>
<dbReference type="Gene3D" id="1.10.10.10">
    <property type="entry name" value="Winged helix-like DNA-binding domain superfamily/Winged helix DNA-binding domain"/>
    <property type="match status" value="1"/>
</dbReference>
<dbReference type="OrthoDB" id="3684496at2"/>
<feature type="domain" description="SIS" evidence="5">
    <location>
        <begin position="117"/>
        <end position="254"/>
    </location>
</feature>
<dbReference type="InterPro" id="IPR001347">
    <property type="entry name" value="SIS_dom"/>
</dbReference>
<dbReference type="InterPro" id="IPR047640">
    <property type="entry name" value="RpiR-like"/>
</dbReference>
<dbReference type="GeneID" id="29802550"/>
<dbReference type="GO" id="GO:0003700">
    <property type="term" value="F:DNA-binding transcription factor activity"/>
    <property type="evidence" value="ECO:0007669"/>
    <property type="project" value="InterPro"/>
</dbReference>
<dbReference type="Gene3D" id="3.40.50.10490">
    <property type="entry name" value="Glucose-6-phosphate isomerase like protein, domain 1"/>
    <property type="match status" value="1"/>
</dbReference>
<dbReference type="Proteomes" id="UP000182635">
    <property type="component" value="Unassembled WGS sequence"/>
</dbReference>
<evidence type="ECO:0000256" key="1">
    <source>
        <dbReference type="ARBA" id="ARBA00023015"/>
    </source>
</evidence>
<dbReference type="SUPFAM" id="SSF53697">
    <property type="entry name" value="SIS domain"/>
    <property type="match status" value="1"/>
</dbReference>
<reference evidence="7" key="1">
    <citation type="submission" date="2016-10" db="EMBL/GenBank/DDBJ databases">
        <authorList>
            <person name="Varghese N."/>
            <person name="Submissions S."/>
        </authorList>
    </citation>
    <scope>NUCLEOTIDE SEQUENCE [LARGE SCALE GENOMIC DNA]</scope>
    <source>
        <strain evidence="7">DSM 20403</strain>
    </source>
</reference>
<dbReference type="PROSITE" id="PS51071">
    <property type="entry name" value="HTH_RPIR"/>
    <property type="match status" value="1"/>
</dbReference>